<reference evidence="3" key="2">
    <citation type="submission" date="2015-01" db="EMBL/GenBank/DDBJ databases">
        <title>Evolutionary Origins and Diversification of the Mycorrhizal Mutualists.</title>
        <authorList>
            <consortium name="DOE Joint Genome Institute"/>
            <consortium name="Mycorrhizal Genomics Consortium"/>
            <person name="Kohler A."/>
            <person name="Kuo A."/>
            <person name="Nagy L.G."/>
            <person name="Floudas D."/>
            <person name="Copeland A."/>
            <person name="Barry K.W."/>
            <person name="Cichocki N."/>
            <person name="Veneault-Fourrey C."/>
            <person name="LaButti K."/>
            <person name="Lindquist E.A."/>
            <person name="Lipzen A."/>
            <person name="Lundell T."/>
            <person name="Morin E."/>
            <person name="Murat C."/>
            <person name="Riley R."/>
            <person name="Ohm R."/>
            <person name="Sun H."/>
            <person name="Tunlid A."/>
            <person name="Henrissat B."/>
            <person name="Grigoriev I.V."/>
            <person name="Hibbett D.S."/>
            <person name="Martin F."/>
        </authorList>
    </citation>
    <scope>NUCLEOTIDE SEQUENCE [LARGE SCALE GENOMIC DNA]</scope>
    <source>
        <strain evidence="3">Foug A</strain>
    </source>
</reference>
<organism evidence="2 3">
    <name type="scientific">Scleroderma citrinum Foug A</name>
    <dbReference type="NCBI Taxonomy" id="1036808"/>
    <lineage>
        <taxon>Eukaryota</taxon>
        <taxon>Fungi</taxon>
        <taxon>Dikarya</taxon>
        <taxon>Basidiomycota</taxon>
        <taxon>Agaricomycotina</taxon>
        <taxon>Agaricomycetes</taxon>
        <taxon>Agaricomycetidae</taxon>
        <taxon>Boletales</taxon>
        <taxon>Sclerodermatineae</taxon>
        <taxon>Sclerodermataceae</taxon>
        <taxon>Scleroderma</taxon>
    </lineage>
</organism>
<proteinExistence type="predicted"/>
<feature type="compositionally biased region" description="Low complexity" evidence="1">
    <location>
        <begin position="75"/>
        <end position="86"/>
    </location>
</feature>
<dbReference type="AlphaFoldDB" id="A0A0C3DVT5"/>
<dbReference type="Proteomes" id="UP000053989">
    <property type="component" value="Unassembled WGS sequence"/>
</dbReference>
<dbReference type="InParanoid" id="A0A0C3DVT5"/>
<sequence length="249" mass="27245">MSSSPGNGDSIATVCRQGRREFCVVAGRETEAEGRGDYTDMPFMSGIDVGNDTRSVPPLGGKSSGIKKRNPTLQKSSLGSGKSSASGYGGGKSHQPLWPVVRGAECRRWDEGSDIWDEVSEIMTIREYPGVTGAHKSAASLPVVQTCETYLLPTVAALNLQVQQTCIPPVVAESLMANTRRSKLKPWKTKPIQVTPDPQLTLVRNPSLARERLDRPTRNRLKGHRPLLLPISLAHPRDPLASPWENWRD</sequence>
<evidence type="ECO:0000313" key="2">
    <source>
        <dbReference type="EMBL" id="KIM60041.1"/>
    </source>
</evidence>
<evidence type="ECO:0000256" key="1">
    <source>
        <dbReference type="SAM" id="MobiDB-lite"/>
    </source>
</evidence>
<protein>
    <submittedName>
        <fullName evidence="2">Uncharacterized protein</fullName>
    </submittedName>
</protein>
<evidence type="ECO:0000313" key="3">
    <source>
        <dbReference type="Proteomes" id="UP000053989"/>
    </source>
</evidence>
<feature type="region of interest" description="Disordered" evidence="1">
    <location>
        <begin position="30"/>
        <end position="93"/>
    </location>
</feature>
<gene>
    <name evidence="2" type="ORF">SCLCIDRAFT_26956</name>
</gene>
<reference evidence="2 3" key="1">
    <citation type="submission" date="2014-04" db="EMBL/GenBank/DDBJ databases">
        <authorList>
            <consortium name="DOE Joint Genome Institute"/>
            <person name="Kuo A."/>
            <person name="Kohler A."/>
            <person name="Nagy L.G."/>
            <person name="Floudas D."/>
            <person name="Copeland A."/>
            <person name="Barry K.W."/>
            <person name="Cichocki N."/>
            <person name="Veneault-Fourrey C."/>
            <person name="LaButti K."/>
            <person name="Lindquist E.A."/>
            <person name="Lipzen A."/>
            <person name="Lundell T."/>
            <person name="Morin E."/>
            <person name="Murat C."/>
            <person name="Sun H."/>
            <person name="Tunlid A."/>
            <person name="Henrissat B."/>
            <person name="Grigoriev I.V."/>
            <person name="Hibbett D.S."/>
            <person name="Martin F."/>
            <person name="Nordberg H.P."/>
            <person name="Cantor M.N."/>
            <person name="Hua S.X."/>
        </authorList>
    </citation>
    <scope>NUCLEOTIDE SEQUENCE [LARGE SCALE GENOMIC DNA]</scope>
    <source>
        <strain evidence="2 3">Foug A</strain>
    </source>
</reference>
<dbReference type="EMBL" id="KN822067">
    <property type="protein sequence ID" value="KIM60041.1"/>
    <property type="molecule type" value="Genomic_DNA"/>
</dbReference>
<dbReference type="HOGENOM" id="CLU_1116313_0_0_1"/>
<accession>A0A0C3DVT5</accession>
<keyword evidence="3" id="KW-1185">Reference proteome</keyword>
<name>A0A0C3DVT5_9AGAM</name>